<dbReference type="InParanoid" id="A0A397QUE8"/>
<gene>
    <name evidence="1" type="ORF">EI71_02010</name>
</gene>
<name>A0A397QUE8_9MOLU</name>
<accession>A0A397QUE8</accession>
<proteinExistence type="predicted"/>
<dbReference type="OrthoDB" id="384479at2"/>
<dbReference type="Pfam" id="PF04816">
    <property type="entry name" value="TrmK"/>
    <property type="match status" value="1"/>
</dbReference>
<dbReference type="InterPro" id="IPR029063">
    <property type="entry name" value="SAM-dependent_MTases_sf"/>
</dbReference>
<dbReference type="RefSeq" id="WP_119017044.1">
    <property type="nucleotide sequence ID" value="NZ_QXEV01000046.1"/>
</dbReference>
<reference evidence="1 2" key="1">
    <citation type="submission" date="2018-08" db="EMBL/GenBank/DDBJ databases">
        <title>Genomic Encyclopedia of Archaeal and Bacterial Type Strains, Phase II (KMG-II): from individual species to whole genera.</title>
        <authorList>
            <person name="Goeker M."/>
        </authorList>
    </citation>
    <scope>NUCLEOTIDE SEQUENCE [LARGE SCALE GENOMIC DNA]</scope>
    <source>
        <strain evidence="1 2">ATCC 27112</strain>
    </source>
</reference>
<dbReference type="PANTHER" id="PTHR38451:SF1">
    <property type="entry name" value="TRNA (ADENINE(22)-N(1))-METHYLTRANSFERASE"/>
    <property type="match status" value="1"/>
</dbReference>
<comment type="caution">
    <text evidence="1">The sequence shown here is derived from an EMBL/GenBank/DDBJ whole genome shotgun (WGS) entry which is preliminary data.</text>
</comment>
<keyword evidence="2" id="KW-1185">Reference proteome</keyword>
<dbReference type="GO" id="GO:0160105">
    <property type="term" value="F:tRNA (adenine(22)-N1)-methyltransferase activity"/>
    <property type="evidence" value="ECO:0007669"/>
    <property type="project" value="InterPro"/>
</dbReference>
<evidence type="ECO:0000313" key="1">
    <source>
        <dbReference type="EMBL" id="RIA64702.1"/>
    </source>
</evidence>
<dbReference type="Gene3D" id="1.10.287.1890">
    <property type="match status" value="1"/>
</dbReference>
<dbReference type="PIRSF" id="PIRSF018637">
    <property type="entry name" value="TrmK"/>
    <property type="match status" value="1"/>
</dbReference>
<keyword evidence="1" id="KW-0808">Transferase</keyword>
<protein>
    <submittedName>
        <fullName evidence="1">tRNA (Adenine22-N1)-methyltransferase</fullName>
    </submittedName>
</protein>
<sequence length="215" mass="23913">MERITLLASLCKDSECVCDVGCDHAYVLTKALLDFGCKRGIASDINVGPLSAAKENIKAKGLEDRIDIVLSDGFKEINLPFDTAVVAGMGGNLIKDILSQSLSKIKGKRLILEANNDQPVVRKFLMDNGFMISDEFAISENGKYYEIIVAEKGDISYTETELRFGPILLKKKPEAFVSYYNRKIGLLMTVINSTMDQFKKMQKQKEINDIMAAIK</sequence>
<dbReference type="AlphaFoldDB" id="A0A397QUE8"/>
<dbReference type="InterPro" id="IPR006901">
    <property type="entry name" value="TrmK"/>
</dbReference>
<dbReference type="Proteomes" id="UP000266506">
    <property type="component" value="Unassembled WGS sequence"/>
</dbReference>
<dbReference type="SUPFAM" id="SSF53335">
    <property type="entry name" value="S-adenosyl-L-methionine-dependent methyltransferases"/>
    <property type="match status" value="1"/>
</dbReference>
<keyword evidence="1" id="KW-0489">Methyltransferase</keyword>
<dbReference type="PANTHER" id="PTHR38451">
    <property type="entry name" value="TRNA (ADENINE(22)-N(1))-METHYLTRANSFERASE"/>
    <property type="match status" value="1"/>
</dbReference>
<dbReference type="FunCoup" id="A0A397QUE8">
    <property type="interactions" value="8"/>
</dbReference>
<dbReference type="Gene3D" id="3.40.50.150">
    <property type="entry name" value="Vaccinia Virus protein VP39"/>
    <property type="match status" value="1"/>
</dbReference>
<evidence type="ECO:0000313" key="2">
    <source>
        <dbReference type="Proteomes" id="UP000266506"/>
    </source>
</evidence>
<dbReference type="GO" id="GO:0032259">
    <property type="term" value="P:methylation"/>
    <property type="evidence" value="ECO:0007669"/>
    <property type="project" value="UniProtKB-KW"/>
</dbReference>
<dbReference type="EMBL" id="QXEV01000046">
    <property type="protein sequence ID" value="RIA64702.1"/>
    <property type="molecule type" value="Genomic_DNA"/>
</dbReference>
<organism evidence="1 2">
    <name type="scientific">Anaeroplasma bactoclasticum</name>
    <dbReference type="NCBI Taxonomy" id="2088"/>
    <lineage>
        <taxon>Bacteria</taxon>
        <taxon>Bacillati</taxon>
        <taxon>Mycoplasmatota</taxon>
        <taxon>Mollicutes</taxon>
        <taxon>Anaeroplasmatales</taxon>
        <taxon>Anaeroplasmataceae</taxon>
        <taxon>Anaeroplasma</taxon>
    </lineage>
</organism>